<feature type="domain" description="Ricin B lectin" evidence="1">
    <location>
        <begin position="22"/>
        <end position="163"/>
    </location>
</feature>
<protein>
    <submittedName>
        <fullName evidence="2">RICIN domain-containing protein</fullName>
    </submittedName>
</protein>
<organism evidence="2 3">
    <name type="scientific">Actinoplanes aureus</name>
    <dbReference type="NCBI Taxonomy" id="2792083"/>
    <lineage>
        <taxon>Bacteria</taxon>
        <taxon>Bacillati</taxon>
        <taxon>Actinomycetota</taxon>
        <taxon>Actinomycetes</taxon>
        <taxon>Micromonosporales</taxon>
        <taxon>Micromonosporaceae</taxon>
        <taxon>Actinoplanes</taxon>
    </lineage>
</organism>
<comment type="caution">
    <text evidence="2">The sequence shown here is derived from an EMBL/GenBank/DDBJ whole genome shotgun (WGS) entry which is preliminary data.</text>
</comment>
<sequence length="163" mass="18211">MPALLVAASPARADFTPSDGGAYYLRQFVSEKCLDVTAAQPGNGTYLQQWDCSPEWNQQFVFSEPGSPTGERSWKIKPRFVQSRCLDAKDGVHYSTRIQIWDCHVGWQQRWVVRGVRGYAGAYTLHAAYLPNYCLTIRQPSGGNGQIAETAPCNGTFGQMWRS</sequence>
<dbReference type="InterPro" id="IPR035992">
    <property type="entry name" value="Ricin_B-like_lectins"/>
</dbReference>
<dbReference type="AlphaFoldDB" id="A0A931CCF8"/>
<dbReference type="CDD" id="cd00161">
    <property type="entry name" value="beta-trefoil_Ricin-like"/>
    <property type="match status" value="1"/>
</dbReference>
<proteinExistence type="predicted"/>
<gene>
    <name evidence="2" type="ORF">I4J89_39335</name>
</gene>
<evidence type="ECO:0000313" key="2">
    <source>
        <dbReference type="EMBL" id="MBG0567519.1"/>
    </source>
</evidence>
<dbReference type="SMART" id="SM00458">
    <property type="entry name" value="RICIN"/>
    <property type="match status" value="1"/>
</dbReference>
<dbReference type="EMBL" id="JADQTO010000028">
    <property type="protein sequence ID" value="MBG0567519.1"/>
    <property type="molecule type" value="Genomic_DNA"/>
</dbReference>
<dbReference type="RefSeq" id="WP_196419297.1">
    <property type="nucleotide sequence ID" value="NZ_JADQTO010000028.1"/>
</dbReference>
<dbReference type="PROSITE" id="PS50231">
    <property type="entry name" value="RICIN_B_LECTIN"/>
    <property type="match status" value="1"/>
</dbReference>
<dbReference type="Proteomes" id="UP000598146">
    <property type="component" value="Unassembled WGS sequence"/>
</dbReference>
<evidence type="ECO:0000259" key="1">
    <source>
        <dbReference type="SMART" id="SM00458"/>
    </source>
</evidence>
<reference evidence="2" key="1">
    <citation type="submission" date="2020-11" db="EMBL/GenBank/DDBJ databases">
        <title>Isolation and identification of active actinomycetes.</title>
        <authorList>
            <person name="Sun X."/>
        </authorList>
    </citation>
    <scope>NUCLEOTIDE SEQUENCE</scope>
    <source>
        <strain evidence="2">NEAU-A11</strain>
    </source>
</reference>
<dbReference type="InterPro" id="IPR000772">
    <property type="entry name" value="Ricin_B_lectin"/>
</dbReference>
<dbReference type="Pfam" id="PF00652">
    <property type="entry name" value="Ricin_B_lectin"/>
    <property type="match status" value="1"/>
</dbReference>
<dbReference type="Gene3D" id="2.80.10.50">
    <property type="match status" value="2"/>
</dbReference>
<name>A0A931CCF8_9ACTN</name>
<evidence type="ECO:0000313" key="3">
    <source>
        <dbReference type="Proteomes" id="UP000598146"/>
    </source>
</evidence>
<keyword evidence="3" id="KW-1185">Reference proteome</keyword>
<accession>A0A931CCF8</accession>
<dbReference type="SUPFAM" id="SSF50370">
    <property type="entry name" value="Ricin B-like lectins"/>
    <property type="match status" value="1"/>
</dbReference>